<reference evidence="1" key="1">
    <citation type="journal article" date="2023" name="Nat. Commun.">
        <title>Diploid and tetraploid genomes of Acorus and the evolution of monocots.</title>
        <authorList>
            <person name="Ma L."/>
            <person name="Liu K.W."/>
            <person name="Li Z."/>
            <person name="Hsiao Y.Y."/>
            <person name="Qi Y."/>
            <person name="Fu T."/>
            <person name="Tang G.D."/>
            <person name="Zhang D."/>
            <person name="Sun W.H."/>
            <person name="Liu D.K."/>
            <person name="Li Y."/>
            <person name="Chen G.Z."/>
            <person name="Liu X.D."/>
            <person name="Liao X.Y."/>
            <person name="Jiang Y.T."/>
            <person name="Yu X."/>
            <person name="Hao Y."/>
            <person name="Huang J."/>
            <person name="Zhao X.W."/>
            <person name="Ke S."/>
            <person name="Chen Y.Y."/>
            <person name="Wu W.L."/>
            <person name="Hsu J.L."/>
            <person name="Lin Y.F."/>
            <person name="Huang M.D."/>
            <person name="Li C.Y."/>
            <person name="Huang L."/>
            <person name="Wang Z.W."/>
            <person name="Zhao X."/>
            <person name="Zhong W.Y."/>
            <person name="Peng D.H."/>
            <person name="Ahmad S."/>
            <person name="Lan S."/>
            <person name="Zhang J.S."/>
            <person name="Tsai W.C."/>
            <person name="Van de Peer Y."/>
            <person name="Liu Z.J."/>
        </authorList>
    </citation>
    <scope>NUCLEOTIDE SEQUENCE</scope>
    <source>
        <strain evidence="1">CP</strain>
    </source>
</reference>
<dbReference type="Proteomes" id="UP001180020">
    <property type="component" value="Unassembled WGS sequence"/>
</dbReference>
<dbReference type="AlphaFoldDB" id="A0AAV9DZF8"/>
<proteinExistence type="predicted"/>
<dbReference type="Gene3D" id="1.20.1280.50">
    <property type="match status" value="1"/>
</dbReference>
<sequence length="72" mass="7756">MDPSIQTASIPNSVLWPLSPDLTIKVFSMLDTQSLCHAAAECSMFNKCAADPLCDANIDLTSTKLHCELGTE</sequence>
<accession>A0AAV9DZF8</accession>
<reference evidence="1" key="2">
    <citation type="submission" date="2023-06" db="EMBL/GenBank/DDBJ databases">
        <authorList>
            <person name="Ma L."/>
            <person name="Liu K.-W."/>
            <person name="Li Z."/>
            <person name="Hsiao Y.-Y."/>
            <person name="Qi Y."/>
            <person name="Fu T."/>
            <person name="Tang G."/>
            <person name="Zhang D."/>
            <person name="Sun W.-H."/>
            <person name="Liu D.-K."/>
            <person name="Li Y."/>
            <person name="Chen G.-Z."/>
            <person name="Liu X.-D."/>
            <person name="Liao X.-Y."/>
            <person name="Jiang Y.-T."/>
            <person name="Yu X."/>
            <person name="Hao Y."/>
            <person name="Huang J."/>
            <person name="Zhao X.-W."/>
            <person name="Ke S."/>
            <person name="Chen Y.-Y."/>
            <person name="Wu W.-L."/>
            <person name="Hsu J.-L."/>
            <person name="Lin Y.-F."/>
            <person name="Huang M.-D."/>
            <person name="Li C.-Y."/>
            <person name="Huang L."/>
            <person name="Wang Z.-W."/>
            <person name="Zhao X."/>
            <person name="Zhong W.-Y."/>
            <person name="Peng D.-H."/>
            <person name="Ahmad S."/>
            <person name="Lan S."/>
            <person name="Zhang J.-S."/>
            <person name="Tsai W.-C."/>
            <person name="Van De Peer Y."/>
            <person name="Liu Z.-J."/>
        </authorList>
    </citation>
    <scope>NUCLEOTIDE SEQUENCE</scope>
    <source>
        <strain evidence="1">CP</strain>
        <tissue evidence="1">Leaves</tissue>
    </source>
</reference>
<name>A0AAV9DZF8_ACOCL</name>
<comment type="caution">
    <text evidence="1">The sequence shown here is derived from an EMBL/GenBank/DDBJ whole genome shotgun (WGS) entry which is preliminary data.</text>
</comment>
<protein>
    <submittedName>
        <fullName evidence="1">F-box protein SKIP17</fullName>
    </submittedName>
</protein>
<evidence type="ECO:0000313" key="2">
    <source>
        <dbReference type="Proteomes" id="UP001180020"/>
    </source>
</evidence>
<evidence type="ECO:0000313" key="1">
    <source>
        <dbReference type="EMBL" id="KAK1306249.1"/>
    </source>
</evidence>
<dbReference type="InterPro" id="IPR036047">
    <property type="entry name" value="F-box-like_dom_sf"/>
</dbReference>
<gene>
    <name evidence="1" type="primary">SKIP17</name>
    <name evidence="1" type="ORF">QJS10_CPA10g00235</name>
</gene>
<dbReference type="SUPFAM" id="SSF81383">
    <property type="entry name" value="F-box domain"/>
    <property type="match status" value="1"/>
</dbReference>
<keyword evidence="2" id="KW-1185">Reference proteome</keyword>
<dbReference type="EMBL" id="JAUJYO010000010">
    <property type="protein sequence ID" value="KAK1306249.1"/>
    <property type="molecule type" value="Genomic_DNA"/>
</dbReference>
<organism evidence="1 2">
    <name type="scientific">Acorus calamus</name>
    <name type="common">Sweet flag</name>
    <dbReference type="NCBI Taxonomy" id="4465"/>
    <lineage>
        <taxon>Eukaryota</taxon>
        <taxon>Viridiplantae</taxon>
        <taxon>Streptophyta</taxon>
        <taxon>Embryophyta</taxon>
        <taxon>Tracheophyta</taxon>
        <taxon>Spermatophyta</taxon>
        <taxon>Magnoliopsida</taxon>
        <taxon>Liliopsida</taxon>
        <taxon>Acoraceae</taxon>
        <taxon>Acorus</taxon>
    </lineage>
</organism>